<protein>
    <submittedName>
        <fullName evidence="9">Inner membrane protein YgaZ</fullName>
    </submittedName>
</protein>
<proteinExistence type="inferred from homology"/>
<evidence type="ECO:0000256" key="8">
    <source>
        <dbReference type="SAM" id="Phobius"/>
    </source>
</evidence>
<reference evidence="9" key="1">
    <citation type="submission" date="2019-08" db="EMBL/GenBank/DDBJ databases">
        <authorList>
            <person name="Kucharzyk K."/>
            <person name="Murdoch R.W."/>
            <person name="Higgins S."/>
            <person name="Loffler F."/>
        </authorList>
    </citation>
    <scope>NUCLEOTIDE SEQUENCE</scope>
</reference>
<comment type="similarity">
    <text evidence="2">Belongs to the AzlC family.</text>
</comment>
<name>A0A644SUV8_9ZZZZ</name>
<evidence type="ECO:0000256" key="4">
    <source>
        <dbReference type="ARBA" id="ARBA00022475"/>
    </source>
</evidence>
<evidence type="ECO:0000256" key="1">
    <source>
        <dbReference type="ARBA" id="ARBA00004651"/>
    </source>
</evidence>
<feature type="transmembrane region" description="Helical" evidence="8">
    <location>
        <begin position="158"/>
        <end position="176"/>
    </location>
</feature>
<dbReference type="Pfam" id="PF03591">
    <property type="entry name" value="AzlC"/>
    <property type="match status" value="1"/>
</dbReference>
<comment type="subcellular location">
    <subcellularLocation>
        <location evidence="1">Cell membrane</location>
        <topology evidence="1">Multi-pass membrane protein</topology>
    </subcellularLocation>
</comment>
<dbReference type="EMBL" id="VSSQ01000007">
    <property type="protein sequence ID" value="MPL58404.1"/>
    <property type="molecule type" value="Genomic_DNA"/>
</dbReference>
<dbReference type="GO" id="GO:0005886">
    <property type="term" value="C:plasma membrane"/>
    <property type="evidence" value="ECO:0007669"/>
    <property type="project" value="UniProtKB-SubCell"/>
</dbReference>
<keyword evidence="5 8" id="KW-0812">Transmembrane</keyword>
<feature type="transmembrane region" description="Helical" evidence="8">
    <location>
        <begin position="13"/>
        <end position="30"/>
    </location>
</feature>
<evidence type="ECO:0000256" key="5">
    <source>
        <dbReference type="ARBA" id="ARBA00022692"/>
    </source>
</evidence>
<keyword evidence="7 8" id="KW-0472">Membrane</keyword>
<evidence type="ECO:0000256" key="2">
    <source>
        <dbReference type="ARBA" id="ARBA00010735"/>
    </source>
</evidence>
<keyword evidence="6 8" id="KW-1133">Transmembrane helix</keyword>
<dbReference type="PANTHER" id="PTHR34979:SF1">
    <property type="entry name" value="INNER MEMBRANE PROTEIN YGAZ"/>
    <property type="match status" value="1"/>
</dbReference>
<accession>A0A644SUV8</accession>
<evidence type="ECO:0000256" key="3">
    <source>
        <dbReference type="ARBA" id="ARBA00022448"/>
    </source>
</evidence>
<keyword evidence="4" id="KW-1003">Cell membrane</keyword>
<gene>
    <name evidence="9" type="primary">ygaZ_1</name>
    <name evidence="9" type="ORF">SDC9_03937</name>
</gene>
<feature type="transmembrane region" description="Helical" evidence="8">
    <location>
        <begin position="183"/>
        <end position="199"/>
    </location>
</feature>
<dbReference type="InterPro" id="IPR011606">
    <property type="entry name" value="Brnchd-chn_aa_trnsp_permease"/>
</dbReference>
<evidence type="ECO:0000313" key="9">
    <source>
        <dbReference type="EMBL" id="MPL58404.1"/>
    </source>
</evidence>
<evidence type="ECO:0000256" key="7">
    <source>
        <dbReference type="ARBA" id="ARBA00023136"/>
    </source>
</evidence>
<dbReference type="GO" id="GO:1903785">
    <property type="term" value="P:L-valine transmembrane transport"/>
    <property type="evidence" value="ECO:0007669"/>
    <property type="project" value="TreeGrafter"/>
</dbReference>
<keyword evidence="3" id="KW-0813">Transport</keyword>
<feature type="transmembrane region" description="Helical" evidence="8">
    <location>
        <begin position="134"/>
        <end position="152"/>
    </location>
</feature>
<sequence>MKTKEFLAGVKDTLPIMVGVFPFGLAYGIVAQSIGLTSGETLLMSLLVFAGAAQFISLPMFAEGAGMAMIALTALLINLRHLLMGMSLAPYMNGLSMPQKAFLSFGMVDESYAVTISRVQAIGYSAAYQLGSNMICYVTWVVSTIGGILLGSRISNPLSWGLDFAMPATFLALLIPRLTDKRNLMVCLIAAGVSIVAAVTIPGKWYIIIACLTAAVAGGILEGAENDEN</sequence>
<feature type="transmembrane region" description="Helical" evidence="8">
    <location>
        <begin position="205"/>
        <end position="224"/>
    </location>
</feature>
<evidence type="ECO:0000256" key="6">
    <source>
        <dbReference type="ARBA" id="ARBA00022989"/>
    </source>
</evidence>
<dbReference type="PANTHER" id="PTHR34979">
    <property type="entry name" value="INNER MEMBRANE PROTEIN YGAZ"/>
    <property type="match status" value="1"/>
</dbReference>
<dbReference type="AlphaFoldDB" id="A0A644SUV8"/>
<comment type="caution">
    <text evidence="9">The sequence shown here is derived from an EMBL/GenBank/DDBJ whole genome shotgun (WGS) entry which is preliminary data.</text>
</comment>
<organism evidence="9">
    <name type="scientific">bioreactor metagenome</name>
    <dbReference type="NCBI Taxonomy" id="1076179"/>
    <lineage>
        <taxon>unclassified sequences</taxon>
        <taxon>metagenomes</taxon>
        <taxon>ecological metagenomes</taxon>
    </lineage>
</organism>